<evidence type="ECO:0008006" key="3">
    <source>
        <dbReference type="Google" id="ProtNLM"/>
    </source>
</evidence>
<organism evidence="1 2">
    <name type="scientific">Enterococcus faecalis</name>
    <name type="common">Streptococcus faecalis</name>
    <dbReference type="NCBI Taxonomy" id="1351"/>
    <lineage>
        <taxon>Bacteria</taxon>
        <taxon>Bacillati</taxon>
        <taxon>Bacillota</taxon>
        <taxon>Bacilli</taxon>
        <taxon>Lactobacillales</taxon>
        <taxon>Enterococcaceae</taxon>
        <taxon>Enterococcus</taxon>
    </lineage>
</organism>
<dbReference type="EMBL" id="JAREWH010000001">
    <property type="protein sequence ID" value="MDN3191042.1"/>
    <property type="molecule type" value="Genomic_DNA"/>
</dbReference>
<gene>
    <name evidence="1" type="ORF">P0E79_00885</name>
</gene>
<evidence type="ECO:0000313" key="2">
    <source>
        <dbReference type="Proteomes" id="UP001173174"/>
    </source>
</evidence>
<reference evidence="1" key="1">
    <citation type="journal article" date="2023" name="Pathogens">
        <title>Prevalence of Enterococcus spp. and the Whole-Genome Characteristics of Enterococcus faecium and Enterococcus faecalis Strains Isolated from Free-Living Birds in Poland.</title>
        <authorList>
            <person name="Kwit R."/>
            <person name="Zajac M."/>
            <person name="Smialowska-Weglinska A."/>
            <person name="Skarzynska M."/>
            <person name="Bomba A."/>
            <person name="Lalak A."/>
            <person name="Skrzypiec E."/>
            <person name="Wojdat D."/>
            <person name="Koza W."/>
            <person name="Mikos-Wojewoda E."/>
            <person name="Pasim P."/>
            <person name="Skora M."/>
            <person name="Polak M."/>
            <person name="Wiacek J."/>
            <person name="Wasyl D."/>
        </authorList>
    </citation>
    <scope>NUCLEOTIDE SEQUENCE</scope>
    <source>
        <strain evidence="1">691B_2</strain>
    </source>
</reference>
<comment type="caution">
    <text evidence="1">The sequence shown here is derived from an EMBL/GenBank/DDBJ whole genome shotgun (WGS) entry which is preliminary data.</text>
</comment>
<protein>
    <recommendedName>
        <fullName evidence="3">Phage protein</fullName>
    </recommendedName>
</protein>
<dbReference type="Proteomes" id="UP001173174">
    <property type="component" value="Unassembled WGS sequence"/>
</dbReference>
<name>A0AAW7KBG5_ENTFL</name>
<proteinExistence type="predicted"/>
<reference evidence="1" key="2">
    <citation type="submission" date="2023-03" db="EMBL/GenBank/DDBJ databases">
        <authorList>
            <person name="Zajac M."/>
            <person name="Kwit R."/>
            <person name="Wasyl D."/>
        </authorList>
    </citation>
    <scope>NUCLEOTIDE SEQUENCE</scope>
    <source>
        <strain evidence="1">691B_2</strain>
    </source>
</reference>
<sequence>MEFKIEKRGFPIKIGELEFFFGTTVEELTRFFDAQEEYEAKVKECEEKLKSIKNIDQPTKEDTLLIVELSEELATVKYDALLGEGAFKEIYEKYTDIEQLLDLFETLEFEVAEKIANESAKRQDVVSKKKADLLKKKALKNKKKK</sequence>
<evidence type="ECO:0000313" key="1">
    <source>
        <dbReference type="EMBL" id="MDN3191042.1"/>
    </source>
</evidence>
<dbReference type="RefSeq" id="WP_242384516.1">
    <property type="nucleotide sequence ID" value="NZ_CAKOCZ010000008.1"/>
</dbReference>
<dbReference type="AlphaFoldDB" id="A0AAW7KBG5"/>
<accession>A0AAW7KBG5</accession>